<dbReference type="InterPro" id="IPR036047">
    <property type="entry name" value="F-box-like_dom_sf"/>
</dbReference>
<dbReference type="PANTHER" id="PTHR34223">
    <property type="entry name" value="OS11G0201299 PROTEIN"/>
    <property type="match status" value="1"/>
</dbReference>
<dbReference type="InterPro" id="IPR001810">
    <property type="entry name" value="F-box_dom"/>
</dbReference>
<dbReference type="OrthoDB" id="996430at2759"/>
<proteinExistence type="predicted"/>
<feature type="domain" description="F-box" evidence="1">
    <location>
        <begin position="20"/>
        <end position="58"/>
    </location>
</feature>
<dbReference type="AlphaFoldDB" id="A0A9D4A017"/>
<dbReference type="SUPFAM" id="SSF81383">
    <property type="entry name" value="F-box domain"/>
    <property type="match status" value="1"/>
</dbReference>
<organism evidence="2 3">
    <name type="scientific">Gossypium stocksii</name>
    <dbReference type="NCBI Taxonomy" id="47602"/>
    <lineage>
        <taxon>Eukaryota</taxon>
        <taxon>Viridiplantae</taxon>
        <taxon>Streptophyta</taxon>
        <taxon>Embryophyta</taxon>
        <taxon>Tracheophyta</taxon>
        <taxon>Spermatophyta</taxon>
        <taxon>Magnoliopsida</taxon>
        <taxon>eudicotyledons</taxon>
        <taxon>Gunneridae</taxon>
        <taxon>Pentapetalae</taxon>
        <taxon>rosids</taxon>
        <taxon>malvids</taxon>
        <taxon>Malvales</taxon>
        <taxon>Malvaceae</taxon>
        <taxon>Malvoideae</taxon>
        <taxon>Gossypium</taxon>
    </lineage>
</organism>
<dbReference type="Gene3D" id="3.80.10.10">
    <property type="entry name" value="Ribonuclease Inhibitor"/>
    <property type="match status" value="1"/>
</dbReference>
<protein>
    <recommendedName>
        <fullName evidence="1">F-box domain-containing protein</fullName>
    </recommendedName>
</protein>
<comment type="caution">
    <text evidence="2">The sequence shown here is derived from an EMBL/GenBank/DDBJ whole genome shotgun (WGS) entry which is preliminary data.</text>
</comment>
<evidence type="ECO:0000313" key="3">
    <source>
        <dbReference type="Proteomes" id="UP000828251"/>
    </source>
</evidence>
<dbReference type="EMBL" id="JAIQCV010000008">
    <property type="protein sequence ID" value="KAH1074928.1"/>
    <property type="molecule type" value="Genomic_DNA"/>
</dbReference>
<dbReference type="PANTHER" id="PTHR34223:SF51">
    <property type="entry name" value="OS06G0556300 PROTEIN"/>
    <property type="match status" value="1"/>
</dbReference>
<dbReference type="Pfam" id="PF00646">
    <property type="entry name" value="F-box"/>
    <property type="match status" value="1"/>
</dbReference>
<name>A0A9D4A017_9ROSI</name>
<keyword evidence="3" id="KW-1185">Reference proteome</keyword>
<dbReference type="InterPro" id="IPR032675">
    <property type="entry name" value="LRR_dom_sf"/>
</dbReference>
<dbReference type="SUPFAM" id="SSF52047">
    <property type="entry name" value="RNI-like"/>
    <property type="match status" value="1"/>
</dbReference>
<dbReference type="Proteomes" id="UP000828251">
    <property type="component" value="Unassembled WGS sequence"/>
</dbReference>
<evidence type="ECO:0000313" key="2">
    <source>
        <dbReference type="EMBL" id="KAH1074928.1"/>
    </source>
</evidence>
<reference evidence="2 3" key="1">
    <citation type="journal article" date="2021" name="Plant Biotechnol. J.">
        <title>Multi-omics assisted identification of the key and species-specific regulatory components of drought-tolerant mechanisms in Gossypium stocksii.</title>
        <authorList>
            <person name="Yu D."/>
            <person name="Ke L."/>
            <person name="Zhang D."/>
            <person name="Wu Y."/>
            <person name="Sun Y."/>
            <person name="Mei J."/>
            <person name="Sun J."/>
            <person name="Sun Y."/>
        </authorList>
    </citation>
    <scope>NUCLEOTIDE SEQUENCE [LARGE SCALE GENOMIC DNA]</scope>
    <source>
        <strain evidence="3">cv. E1</strain>
        <tissue evidence="2">Leaf</tissue>
    </source>
</reference>
<dbReference type="InterPro" id="IPR053781">
    <property type="entry name" value="F-box_AtFBL13-like"/>
</dbReference>
<dbReference type="Gene3D" id="1.20.1280.50">
    <property type="match status" value="1"/>
</dbReference>
<sequence length="376" mass="43358">MILVTMARTKTTLELEDRMSSLPDCLLHHIFGFIDFKYCIRTSVLSKRWKLLWTSLSNLYFDGCDGTRPPDFHRFVLEALFRRGRHHNKYPLNEVRLHLMWMGTHSSFLKKTIAHLESHNVRCLGISFDQNLCNFNDQDFPTSFSRSQVLKTLELTRCHIRPSESDCKPTWTNLYLHECDFCPQIMFFNPFENCLHLKELCLHKCSFSGKAVLNISCPRLVSLVLTDLKVHTRDPVDDKFKLRILAPQLVSFSLTLNRPLNFTALHLPALDNVEIRIRSPNNFKTLSFSRLITMFQGLRYARSVKICSKTIEMLTMIPGALEKQSCPFSRLKTLRVAGNGSSNNSNIPANVRAYFLTDYTSIAPGICDGRLFLNQI</sequence>
<dbReference type="InterPro" id="IPR053197">
    <property type="entry name" value="F-box_SCFL_complex_component"/>
</dbReference>
<evidence type="ECO:0000259" key="1">
    <source>
        <dbReference type="Pfam" id="PF00646"/>
    </source>
</evidence>
<dbReference type="CDD" id="cd22160">
    <property type="entry name" value="F-box_AtFBL13-like"/>
    <property type="match status" value="1"/>
</dbReference>
<accession>A0A9D4A017</accession>
<gene>
    <name evidence="2" type="ORF">J1N35_027256</name>
</gene>